<evidence type="ECO:0000256" key="15">
    <source>
        <dbReference type="ARBA" id="ARBA00023136"/>
    </source>
</evidence>
<evidence type="ECO:0000256" key="5">
    <source>
        <dbReference type="ARBA" id="ARBA00022670"/>
    </source>
</evidence>
<evidence type="ECO:0000256" key="11">
    <source>
        <dbReference type="ARBA" id="ARBA00022840"/>
    </source>
</evidence>
<dbReference type="InterPro" id="IPR041569">
    <property type="entry name" value="AAA_lid_3"/>
</dbReference>
<keyword evidence="6" id="KW-0812">Transmembrane</keyword>
<dbReference type="Pfam" id="PF00004">
    <property type="entry name" value="AAA"/>
    <property type="match status" value="1"/>
</dbReference>
<evidence type="ECO:0000256" key="14">
    <source>
        <dbReference type="ARBA" id="ARBA00023128"/>
    </source>
</evidence>
<evidence type="ECO:0000256" key="8">
    <source>
        <dbReference type="ARBA" id="ARBA00022741"/>
    </source>
</evidence>
<organism evidence="18 19">
    <name type="scientific">Lichtheimia corymbifera JMRC:FSU:9682</name>
    <dbReference type="NCBI Taxonomy" id="1263082"/>
    <lineage>
        <taxon>Eukaryota</taxon>
        <taxon>Fungi</taxon>
        <taxon>Fungi incertae sedis</taxon>
        <taxon>Mucoromycota</taxon>
        <taxon>Mucoromycotina</taxon>
        <taxon>Mucoromycetes</taxon>
        <taxon>Mucorales</taxon>
        <taxon>Lichtheimiaceae</taxon>
        <taxon>Lichtheimia</taxon>
    </lineage>
</organism>
<dbReference type="VEuPathDB" id="FungiDB:LCOR_00209.1"/>
<dbReference type="InterPro" id="IPR005936">
    <property type="entry name" value="FtsH"/>
</dbReference>
<dbReference type="OrthoDB" id="1413014at2759"/>
<keyword evidence="14" id="KW-0496">Mitochondrion</keyword>
<dbReference type="Pfam" id="PF17862">
    <property type="entry name" value="AAA_lid_3"/>
    <property type="match status" value="1"/>
</dbReference>
<evidence type="ECO:0000256" key="9">
    <source>
        <dbReference type="ARBA" id="ARBA00022801"/>
    </source>
</evidence>
<accession>A0A068RFM0</accession>
<comment type="subcellular location">
    <subcellularLocation>
        <location evidence="2">Mitochondrion membrane</location>
        <topology evidence="2">Multi-pass membrane protein</topology>
    </subcellularLocation>
</comment>
<comment type="cofactor">
    <cofactor evidence="1">
        <name>Zn(2+)</name>
        <dbReference type="ChEBI" id="CHEBI:29105"/>
    </cofactor>
</comment>
<dbReference type="GO" id="GO:0004176">
    <property type="term" value="F:ATP-dependent peptidase activity"/>
    <property type="evidence" value="ECO:0007669"/>
    <property type="project" value="InterPro"/>
</dbReference>
<dbReference type="Pfam" id="PF06480">
    <property type="entry name" value="FtsH_ext"/>
    <property type="match status" value="1"/>
</dbReference>
<dbReference type="SUPFAM" id="SSF140990">
    <property type="entry name" value="FtsH protease domain-like"/>
    <property type="match status" value="1"/>
</dbReference>
<feature type="domain" description="AAA+ ATPase" evidence="17">
    <location>
        <begin position="309"/>
        <end position="449"/>
    </location>
</feature>
<evidence type="ECO:0000256" key="16">
    <source>
        <dbReference type="SAM" id="MobiDB-lite"/>
    </source>
</evidence>
<dbReference type="FunFam" id="3.40.50.300:FF:000001">
    <property type="entry name" value="ATP-dependent zinc metalloprotease FtsH"/>
    <property type="match status" value="1"/>
</dbReference>
<dbReference type="InterPro" id="IPR011546">
    <property type="entry name" value="Pept_M41_FtsH_extracell"/>
</dbReference>
<comment type="caution">
    <text evidence="18">The sequence shown here is derived from an EMBL/GenBank/DDBJ whole genome shotgun (WGS) entry which is preliminary data.</text>
</comment>
<evidence type="ECO:0000256" key="3">
    <source>
        <dbReference type="ARBA" id="ARBA00010044"/>
    </source>
</evidence>
<dbReference type="GO" id="GO:0005524">
    <property type="term" value="F:ATP binding"/>
    <property type="evidence" value="ECO:0007669"/>
    <property type="project" value="UniProtKB-KW"/>
</dbReference>
<dbReference type="NCBIfam" id="TIGR01241">
    <property type="entry name" value="FtsH_fam"/>
    <property type="match status" value="1"/>
</dbReference>
<dbReference type="InterPro" id="IPR003959">
    <property type="entry name" value="ATPase_AAA_core"/>
</dbReference>
<evidence type="ECO:0000256" key="1">
    <source>
        <dbReference type="ARBA" id="ARBA00001947"/>
    </source>
</evidence>
<evidence type="ECO:0000256" key="2">
    <source>
        <dbReference type="ARBA" id="ARBA00004225"/>
    </source>
</evidence>
<feature type="compositionally biased region" description="Polar residues" evidence="16">
    <location>
        <begin position="745"/>
        <end position="756"/>
    </location>
</feature>
<dbReference type="SUPFAM" id="SSF52540">
    <property type="entry name" value="P-loop containing nucleoside triphosphate hydrolases"/>
    <property type="match status" value="1"/>
</dbReference>
<dbReference type="PANTHER" id="PTHR43655:SF2">
    <property type="entry name" value="AFG3 LIKE MATRIX AAA PEPTIDASE SUBUNIT 2, ISOFORM A"/>
    <property type="match status" value="1"/>
</dbReference>
<keyword evidence="9" id="KW-0378">Hydrolase</keyword>
<sequence>MLSRLALAGARRTNVTTSSRHCSLLLSHSNGIGATRRRCYSSMNHPHHNTKKQESFSIPKAFQRFLDKMSSSSSSPNGGGGGSTSKQGGGGGNHHHHHHPQQPQMNAAVVIVSAATTYALWNWIVSPEQSAREITWQTFRSSLLEKGVVDSVNVINHTQARVHLRPEAVTLGVHPQQIYAFNIGSVESFERHMEEAQKELGIPGSEHIPVAYRSEVGIVNMLFHFAPTLLIIGALYYMVKRGPGGAGGAGGSGGVFGIGKSRAKLFNQEQKVKIKFKDVAGADEAKEEIMEFVKFLKNPGVYERLGATIPKGAILSGPPGTGKTLLAKATAGEAGVPFLSVSGSEFVEMFVGVGPSRVRDMFATAKKNAPCIIFVDEIDAIGKARGKGGQLGGNDERESTLNQLLVEMDGFDSNEHVVVLAGTNRPDVLDPALLRPGRFDRHIAIDRPDIEGRVAIFKVHLKPIKTTEDVDQLARKLAALTPGFSGADARNVCNEAALIAARHHKDQVTQVDFEQAIERVIAGLEKKSRVLSPEEKKTVAYHEAGHAVCGWYLQHADPLLKVSIIPRGVAALGYAQYLPKDQYLFSEKQLLDRMCMTLGGRVSEQIFFDTITTGAHDDLQKVTKMAYAQVSTYGMNPTIGPLSFTDPQGDQQFQKPFSEQTGALIDSEARTLINNAYTRTLELLTKHKADVERVAKLLLDKEVITREDMEQLLGKRPFVETTVYDEYVRPKRSSPAATLFPDDPASSSSSEQPNTP</sequence>
<dbReference type="InterPro" id="IPR037219">
    <property type="entry name" value="Peptidase_M41-like"/>
</dbReference>
<evidence type="ECO:0000256" key="10">
    <source>
        <dbReference type="ARBA" id="ARBA00022833"/>
    </source>
</evidence>
<dbReference type="GO" id="GO:0005745">
    <property type="term" value="C:m-AAA complex"/>
    <property type="evidence" value="ECO:0007669"/>
    <property type="project" value="TreeGrafter"/>
</dbReference>
<evidence type="ECO:0000256" key="7">
    <source>
        <dbReference type="ARBA" id="ARBA00022723"/>
    </source>
</evidence>
<dbReference type="Gene3D" id="3.40.1690.20">
    <property type="match status" value="1"/>
</dbReference>
<feature type="region of interest" description="Disordered" evidence="16">
    <location>
        <begin position="68"/>
        <end position="103"/>
    </location>
</feature>
<dbReference type="GO" id="GO:0008270">
    <property type="term" value="F:zinc ion binding"/>
    <property type="evidence" value="ECO:0007669"/>
    <property type="project" value="InterPro"/>
</dbReference>
<dbReference type="GO" id="GO:0034982">
    <property type="term" value="P:mitochondrial protein processing"/>
    <property type="evidence" value="ECO:0007669"/>
    <property type="project" value="TreeGrafter"/>
</dbReference>
<evidence type="ECO:0000313" key="18">
    <source>
        <dbReference type="EMBL" id="CDH48427.1"/>
    </source>
</evidence>
<keyword evidence="7" id="KW-0479">Metal-binding</keyword>
<dbReference type="Gene3D" id="1.20.58.760">
    <property type="entry name" value="Peptidase M41"/>
    <property type="match status" value="1"/>
</dbReference>
<keyword evidence="11" id="KW-0067">ATP-binding</keyword>
<evidence type="ECO:0000256" key="4">
    <source>
        <dbReference type="ARBA" id="ARBA00010550"/>
    </source>
</evidence>
<dbReference type="InterPro" id="IPR050928">
    <property type="entry name" value="ATP-dep_Zn_Metalloprotease"/>
</dbReference>
<keyword evidence="10" id="KW-0862">Zinc</keyword>
<dbReference type="CDD" id="cd19501">
    <property type="entry name" value="RecA-like_FtsH"/>
    <property type="match status" value="1"/>
</dbReference>
<dbReference type="FunFam" id="1.10.8.60:FF:000019">
    <property type="entry name" value="AFG3-like AAA ATPase 2"/>
    <property type="match status" value="1"/>
</dbReference>
<comment type="similarity">
    <text evidence="3">In the C-terminal section; belongs to the peptidase M41 family.</text>
</comment>
<dbReference type="Proteomes" id="UP000027586">
    <property type="component" value="Unassembled WGS sequence"/>
</dbReference>
<keyword evidence="15" id="KW-0472">Membrane</keyword>
<protein>
    <submittedName>
        <fullName evidence="18">Atp-dependent metallopeptidase hfl</fullName>
    </submittedName>
</protein>
<dbReference type="InterPro" id="IPR027417">
    <property type="entry name" value="P-loop_NTPase"/>
</dbReference>
<dbReference type="PROSITE" id="PS00674">
    <property type="entry name" value="AAA"/>
    <property type="match status" value="1"/>
</dbReference>
<keyword evidence="5" id="KW-0645">Protease</keyword>
<dbReference type="InterPro" id="IPR003593">
    <property type="entry name" value="AAA+_ATPase"/>
</dbReference>
<gene>
    <name evidence="18" type="ORF">LCOR_00209.1</name>
</gene>
<dbReference type="GO" id="GO:0030163">
    <property type="term" value="P:protein catabolic process"/>
    <property type="evidence" value="ECO:0007669"/>
    <property type="project" value="UniProtKB-ARBA"/>
</dbReference>
<evidence type="ECO:0000256" key="13">
    <source>
        <dbReference type="ARBA" id="ARBA00023049"/>
    </source>
</evidence>
<dbReference type="HAMAP" id="MF_01458">
    <property type="entry name" value="FtsH"/>
    <property type="match status" value="1"/>
</dbReference>
<dbReference type="InterPro" id="IPR003960">
    <property type="entry name" value="ATPase_AAA_CS"/>
</dbReference>
<dbReference type="Gene3D" id="3.40.50.300">
    <property type="entry name" value="P-loop containing nucleotide triphosphate hydrolases"/>
    <property type="match status" value="1"/>
</dbReference>
<dbReference type="GO" id="GO:0016887">
    <property type="term" value="F:ATP hydrolysis activity"/>
    <property type="evidence" value="ECO:0007669"/>
    <property type="project" value="InterPro"/>
</dbReference>
<reference evidence="18" key="1">
    <citation type="submission" date="2013-08" db="EMBL/GenBank/DDBJ databases">
        <title>Gene expansion shapes genome architecture in the human pathogen Lichtheimia corymbifera: an evolutionary genomics analysis in the ancient terrestrial Mucorales (Mucoromycotina).</title>
        <authorList>
            <person name="Schwartze V.U."/>
            <person name="Winter S."/>
            <person name="Shelest E."/>
            <person name="Marcet-Houben M."/>
            <person name="Horn F."/>
            <person name="Wehner S."/>
            <person name="Hoffmann K."/>
            <person name="Riege K."/>
            <person name="Sammeth M."/>
            <person name="Nowrousian M."/>
            <person name="Valiante V."/>
            <person name="Linde J."/>
            <person name="Jacobsen I.D."/>
            <person name="Marz M."/>
            <person name="Brakhage A.A."/>
            <person name="Gabaldon T."/>
            <person name="Bocker S."/>
            <person name="Voigt K."/>
        </authorList>
    </citation>
    <scope>NUCLEOTIDE SEQUENCE [LARGE SCALE GENOMIC DNA]</scope>
    <source>
        <strain evidence="18">FSU 9682</strain>
    </source>
</reference>
<keyword evidence="13" id="KW-0482">Metalloprotease</keyword>
<dbReference type="Pfam" id="PF01434">
    <property type="entry name" value="Peptidase_M41"/>
    <property type="match status" value="1"/>
</dbReference>
<dbReference type="Gene3D" id="1.10.8.60">
    <property type="match status" value="1"/>
</dbReference>
<feature type="region of interest" description="Disordered" evidence="16">
    <location>
        <begin position="730"/>
        <end position="756"/>
    </location>
</feature>
<evidence type="ECO:0000256" key="6">
    <source>
        <dbReference type="ARBA" id="ARBA00022692"/>
    </source>
</evidence>
<feature type="compositionally biased region" description="Gly residues" evidence="16">
    <location>
        <begin position="77"/>
        <end position="92"/>
    </location>
</feature>
<evidence type="ECO:0000259" key="17">
    <source>
        <dbReference type="SMART" id="SM00382"/>
    </source>
</evidence>
<dbReference type="PANTHER" id="PTHR43655">
    <property type="entry name" value="ATP-DEPENDENT PROTEASE"/>
    <property type="match status" value="1"/>
</dbReference>
<dbReference type="EMBL" id="CBTN010000001">
    <property type="protein sequence ID" value="CDH48427.1"/>
    <property type="molecule type" value="Genomic_DNA"/>
</dbReference>
<dbReference type="AlphaFoldDB" id="A0A068RFM0"/>
<name>A0A068RFM0_9FUNG</name>
<dbReference type="SMART" id="SM00382">
    <property type="entry name" value="AAA"/>
    <property type="match status" value="1"/>
</dbReference>
<dbReference type="GO" id="GO:0004222">
    <property type="term" value="F:metalloendopeptidase activity"/>
    <property type="evidence" value="ECO:0007669"/>
    <property type="project" value="InterPro"/>
</dbReference>
<proteinExistence type="inferred from homology"/>
<dbReference type="FunFam" id="1.20.58.760:FF:000003">
    <property type="entry name" value="AFG3-like AAA ATPase 2"/>
    <property type="match status" value="1"/>
</dbReference>
<evidence type="ECO:0000313" key="19">
    <source>
        <dbReference type="Proteomes" id="UP000027586"/>
    </source>
</evidence>
<keyword evidence="12" id="KW-1133">Transmembrane helix</keyword>
<dbReference type="STRING" id="1263082.A0A068RFM0"/>
<keyword evidence="19" id="KW-1185">Reference proteome</keyword>
<keyword evidence="8" id="KW-0547">Nucleotide-binding</keyword>
<dbReference type="MEROPS" id="M41.007"/>
<dbReference type="InterPro" id="IPR000642">
    <property type="entry name" value="Peptidase_M41"/>
</dbReference>
<comment type="similarity">
    <text evidence="4">In the N-terminal section; belongs to the AAA ATPase family.</text>
</comment>
<evidence type="ECO:0000256" key="12">
    <source>
        <dbReference type="ARBA" id="ARBA00022989"/>
    </source>
</evidence>